<accession>A0A1L9QPU2</accession>
<sequence length="107" mass="12822">MRIFECPYFKEFVELSEEREEHIIERHPGTLPEYEEQLAQTLLEPDWIRASVRDPSTFLFSRWFEEIRTGRFLIVAIVRDESPQRLWIVTMYTARKISGGNTLWTKG</sequence>
<evidence type="ECO:0008006" key="3">
    <source>
        <dbReference type="Google" id="ProtNLM"/>
    </source>
</evidence>
<dbReference type="STRING" id="1925591.BI308_15405"/>
<dbReference type="AlphaFoldDB" id="A0A1L9QPU2"/>
<name>A0A1L9QPU2_9CYAN</name>
<proteinExistence type="predicted"/>
<protein>
    <recommendedName>
        <fullName evidence="3">Phage-Barnase-EndoU-ColicinE5/D-RelE like nuclease 2 domain-containing protein</fullName>
    </recommendedName>
</protein>
<reference evidence="1" key="1">
    <citation type="submission" date="2016-10" db="EMBL/GenBank/DDBJ databases">
        <title>CRISPR-Cas defence system in Roseofilum reptotaenium: evidence of a bacteriophage-cyanobacterium arms race in the coral black band disease.</title>
        <authorList>
            <person name="Buerger P."/>
            <person name="Wood-Charlson E.M."/>
            <person name="Weynberg K.D."/>
            <person name="Willis B."/>
            <person name="Van Oppen M.J."/>
        </authorList>
    </citation>
    <scope>NUCLEOTIDE SEQUENCE [LARGE SCALE GENOMIC DNA]</scope>
    <source>
        <strain evidence="1">AO1-A</strain>
    </source>
</reference>
<organism evidence="1 2">
    <name type="scientific">Roseofilum reptotaenium AO1-A</name>
    <dbReference type="NCBI Taxonomy" id="1925591"/>
    <lineage>
        <taxon>Bacteria</taxon>
        <taxon>Bacillati</taxon>
        <taxon>Cyanobacteriota</taxon>
        <taxon>Cyanophyceae</taxon>
        <taxon>Desertifilales</taxon>
        <taxon>Desertifilaceae</taxon>
        <taxon>Roseofilum</taxon>
    </lineage>
</organism>
<dbReference type="Proteomes" id="UP000183940">
    <property type="component" value="Unassembled WGS sequence"/>
</dbReference>
<evidence type="ECO:0000313" key="2">
    <source>
        <dbReference type="Proteomes" id="UP000183940"/>
    </source>
</evidence>
<dbReference type="EMBL" id="MLAW01000027">
    <property type="protein sequence ID" value="OJJ24684.1"/>
    <property type="molecule type" value="Genomic_DNA"/>
</dbReference>
<keyword evidence="2" id="KW-1185">Reference proteome</keyword>
<evidence type="ECO:0000313" key="1">
    <source>
        <dbReference type="EMBL" id="OJJ24684.1"/>
    </source>
</evidence>
<comment type="caution">
    <text evidence="1">The sequence shown here is derived from an EMBL/GenBank/DDBJ whole genome shotgun (WGS) entry which is preliminary data.</text>
</comment>
<gene>
    <name evidence="1" type="ORF">BI308_15405</name>
</gene>